<reference evidence="1 2" key="1">
    <citation type="submission" date="2019-12" db="EMBL/GenBank/DDBJ databases">
        <authorList>
            <person name="Yang R."/>
        </authorList>
    </citation>
    <scope>NUCLEOTIDE SEQUENCE [LARGE SCALE GENOMIC DNA]</scope>
    <source>
        <strain evidence="1 2">DONG20-135</strain>
    </source>
</reference>
<accession>A0A6N8U5Z9</accession>
<organism evidence="1 2">
    <name type="scientific">Copranaerobaculum intestinale</name>
    <dbReference type="NCBI Taxonomy" id="2692629"/>
    <lineage>
        <taxon>Bacteria</taxon>
        <taxon>Bacillati</taxon>
        <taxon>Bacillota</taxon>
        <taxon>Erysipelotrichia</taxon>
        <taxon>Erysipelotrichales</taxon>
        <taxon>Erysipelotrichaceae</taxon>
        <taxon>Copranaerobaculum</taxon>
    </lineage>
</organism>
<name>A0A6N8U5Z9_9FIRM</name>
<evidence type="ECO:0000313" key="1">
    <source>
        <dbReference type="EMBL" id="MXQ72935.1"/>
    </source>
</evidence>
<dbReference type="AlphaFoldDB" id="A0A6N8U5Z9"/>
<dbReference type="InterPro" id="IPR045507">
    <property type="entry name" value="DUF6483"/>
</dbReference>
<protein>
    <submittedName>
        <fullName evidence="1">Uncharacterized protein</fullName>
    </submittedName>
</protein>
<keyword evidence="2" id="KW-1185">Reference proteome</keyword>
<dbReference type="Proteomes" id="UP000434036">
    <property type="component" value="Unassembled WGS sequence"/>
</dbReference>
<sequence>MRQIKDLTKMIAIGVLHKAGPEYEIVDEQNLSESDKLHLQLMKLLESNRVKDAMQLLQDSITNTDLDHLKVAMDFYDRLSALSDEKRLAAGISISDIQAGLDAVTSCYGIYL</sequence>
<reference evidence="1 2" key="2">
    <citation type="submission" date="2020-01" db="EMBL/GenBank/DDBJ databases">
        <title>Clostridiaceae sp. nov. isolated from the gut of human by culturomics.</title>
        <authorList>
            <person name="Chang Y."/>
        </authorList>
    </citation>
    <scope>NUCLEOTIDE SEQUENCE [LARGE SCALE GENOMIC DNA]</scope>
    <source>
        <strain evidence="1 2">DONG20-135</strain>
    </source>
</reference>
<dbReference type="EMBL" id="WUUQ01000001">
    <property type="protein sequence ID" value="MXQ72935.1"/>
    <property type="molecule type" value="Genomic_DNA"/>
</dbReference>
<proteinExistence type="predicted"/>
<comment type="caution">
    <text evidence="1">The sequence shown here is derived from an EMBL/GenBank/DDBJ whole genome shotgun (WGS) entry which is preliminary data.</text>
</comment>
<gene>
    <name evidence="1" type="ORF">GSF08_03155</name>
</gene>
<dbReference type="Pfam" id="PF20092">
    <property type="entry name" value="DUF6483"/>
    <property type="match status" value="1"/>
</dbReference>
<evidence type="ECO:0000313" key="2">
    <source>
        <dbReference type="Proteomes" id="UP000434036"/>
    </source>
</evidence>